<evidence type="ECO:0000313" key="3">
    <source>
        <dbReference type="Proteomes" id="UP000315295"/>
    </source>
</evidence>
<evidence type="ECO:0000313" key="2">
    <source>
        <dbReference type="EMBL" id="TQD69001.1"/>
    </source>
</evidence>
<name>A0A540K445_MALBA</name>
<comment type="caution">
    <text evidence="2">The sequence shown here is derived from an EMBL/GenBank/DDBJ whole genome shotgun (WGS) entry which is preliminary data.</text>
</comment>
<feature type="compositionally biased region" description="Basic and acidic residues" evidence="1">
    <location>
        <begin position="26"/>
        <end position="35"/>
    </location>
</feature>
<accession>A0A540K445</accession>
<proteinExistence type="predicted"/>
<evidence type="ECO:0000256" key="1">
    <source>
        <dbReference type="SAM" id="MobiDB-lite"/>
    </source>
</evidence>
<feature type="compositionally biased region" description="Basic residues" evidence="1">
    <location>
        <begin position="36"/>
        <end position="46"/>
    </location>
</feature>
<protein>
    <submittedName>
        <fullName evidence="2">Uncharacterized protein</fullName>
    </submittedName>
</protein>
<feature type="compositionally biased region" description="Polar residues" evidence="1">
    <location>
        <begin position="47"/>
        <end position="70"/>
    </location>
</feature>
<organism evidence="2 3">
    <name type="scientific">Malus baccata</name>
    <name type="common">Siberian crab apple</name>
    <name type="synonym">Pyrus baccata</name>
    <dbReference type="NCBI Taxonomy" id="106549"/>
    <lineage>
        <taxon>Eukaryota</taxon>
        <taxon>Viridiplantae</taxon>
        <taxon>Streptophyta</taxon>
        <taxon>Embryophyta</taxon>
        <taxon>Tracheophyta</taxon>
        <taxon>Spermatophyta</taxon>
        <taxon>Magnoliopsida</taxon>
        <taxon>eudicotyledons</taxon>
        <taxon>Gunneridae</taxon>
        <taxon>Pentapetalae</taxon>
        <taxon>rosids</taxon>
        <taxon>fabids</taxon>
        <taxon>Rosales</taxon>
        <taxon>Rosaceae</taxon>
        <taxon>Amygdaloideae</taxon>
        <taxon>Maleae</taxon>
        <taxon>Malus</taxon>
    </lineage>
</organism>
<reference evidence="2 3" key="1">
    <citation type="journal article" date="2019" name="G3 (Bethesda)">
        <title>Sequencing of a Wild Apple (Malus baccata) Genome Unravels the Differences Between Cultivated and Wild Apple Species Regarding Disease Resistance and Cold Tolerance.</title>
        <authorList>
            <person name="Chen X."/>
        </authorList>
    </citation>
    <scope>NUCLEOTIDE SEQUENCE [LARGE SCALE GENOMIC DNA]</scope>
    <source>
        <strain evidence="3">cv. Shandingzi</strain>
        <tissue evidence="2">Leaves</tissue>
    </source>
</reference>
<dbReference type="EMBL" id="VIEB01005893">
    <property type="protein sequence ID" value="TQD69001.1"/>
    <property type="molecule type" value="Genomic_DNA"/>
</dbReference>
<feature type="region of interest" description="Disordered" evidence="1">
    <location>
        <begin position="20"/>
        <end position="70"/>
    </location>
</feature>
<dbReference type="Proteomes" id="UP000315295">
    <property type="component" value="Unassembled WGS sequence"/>
</dbReference>
<sequence>MEGCDRSNISQVGNDEVRLGQINVHNSREQLEQRFRRSNQQRHRRQIANSSQRAQNSMQRYANYQTRLTL</sequence>
<keyword evidence="3" id="KW-1185">Reference proteome</keyword>
<dbReference type="AlphaFoldDB" id="A0A540K445"/>
<gene>
    <name evidence="2" type="ORF">C1H46_045466</name>
</gene>